<dbReference type="InterPro" id="IPR049046">
    <property type="entry name" value="Beta-AFase-like_GH127_middle"/>
</dbReference>
<feature type="domain" description="Non-reducing end beta-L-arabinofuranosidase-like GH127 catalytic" evidence="1">
    <location>
        <begin position="30"/>
        <end position="411"/>
    </location>
</feature>
<dbReference type="SUPFAM" id="SSF48208">
    <property type="entry name" value="Six-hairpin glycosidases"/>
    <property type="match status" value="1"/>
</dbReference>
<dbReference type="PANTHER" id="PTHR31151">
    <property type="entry name" value="PROLINE-TRNA LIGASE (DUF1680)"/>
    <property type="match status" value="1"/>
</dbReference>
<evidence type="ECO:0000313" key="6">
    <source>
        <dbReference type="Proteomes" id="UP000306808"/>
    </source>
</evidence>
<dbReference type="InterPro" id="IPR012878">
    <property type="entry name" value="Beta-AFase-like_GH127_cat"/>
</dbReference>
<dbReference type="InterPro" id="IPR032275">
    <property type="entry name" value="DUF4986"/>
</dbReference>
<protein>
    <submittedName>
        <fullName evidence="5">Glycosyl hydrolase</fullName>
    </submittedName>
</protein>
<keyword evidence="5" id="KW-0378">Hydrolase</keyword>
<feature type="domain" description="Non-reducing end beta-L-arabinofuranosidase-like GH127 middle" evidence="4">
    <location>
        <begin position="422"/>
        <end position="514"/>
    </location>
</feature>
<dbReference type="Pfam" id="PF16375">
    <property type="entry name" value="DUF4986"/>
    <property type="match status" value="1"/>
</dbReference>
<proteinExistence type="predicted"/>
<name>A0A4U0NEI5_9SPHI</name>
<dbReference type="RefSeq" id="WP_136902868.1">
    <property type="nucleotide sequence ID" value="NZ_SUME01000009.1"/>
</dbReference>
<evidence type="ECO:0000259" key="1">
    <source>
        <dbReference type="Pfam" id="PF07944"/>
    </source>
</evidence>
<dbReference type="EMBL" id="SUME01000009">
    <property type="protein sequence ID" value="TJZ52456.1"/>
    <property type="molecule type" value="Genomic_DNA"/>
</dbReference>
<dbReference type="InterPro" id="IPR008928">
    <property type="entry name" value="6-hairpin_glycosidase_sf"/>
</dbReference>
<gene>
    <name evidence="5" type="ORF">FAZ15_18845</name>
</gene>
<sequence length="768" mass="88101">MKLVQIIYTAATFLTLNSAGAQVHYFDNAEVNLLESPFLVAQNLNKKYILDMDPDRLLSPFLKEAGLETKKEQYTNWENTGLDGHIGGHYLSALALLYAADKDELVKRRLDYMLDVLHTAQTKNGNGYIGGVPQGIKMWEEIKRGEIKAGNFDLNGKWVPLYNIHKTYAGLRDAYLYTGSDLAKQMLVDLTDWMIEEVSALSDQQIQDILVSEHGGLNEVFADVYDFTKNPKYLKLSKQFSHQSILNPLLEGVDKLTGLHANTQIPKVIGYKRIADLDQNDSWDRASEFFWDKVTTERSVVIGGNSAGEHFHPTTDFSKMIESIEGPETCNTYNMMRLSKMLFQTHPQSKYLEFYERAVYNHILSTQNPKTGGLVYFTQMRPGHYRVYSQPHTSMWCCVGSGIENHSKYGEMIYAYDKHSFYVNLFIPSKVNWKEKGVIMTQRNSFPSHNFSEFTLNLVKSQRFAFKVRKPAWSNTVKFYVNDKQINGVKIVNGFYDLNRKWKDGDRIRVAFDMKITVEQLPDKSDYYAFLYGPIVLSAKIDGPPLSGLYADDSRGGHVAKGEKMDLSEIPVLYGGRANIIDLVKKKSGNDISFELNVKDHGGQIIAYTLEPFYQLHNSRYILYWPYENANERFSQNEELDGRSIDRIICGQQQPESDHFIKMNQSTAGYEHNRHWRNTIDFFEYTFPFDENMRILRIELDNSIVAQQVEINIDGKPMKVFTSSGQTATEIIEISLSDNLSDGKPFTVTFRALDNQPTVKIFELRLLK</sequence>
<dbReference type="OrthoDB" id="9757939at2"/>
<accession>A0A4U0NEI5</accession>
<dbReference type="Proteomes" id="UP000306808">
    <property type="component" value="Unassembled WGS sequence"/>
</dbReference>
<dbReference type="Pfam" id="PF07944">
    <property type="entry name" value="Beta-AFase-like_GH127_cat"/>
    <property type="match status" value="1"/>
</dbReference>
<evidence type="ECO:0000259" key="4">
    <source>
        <dbReference type="Pfam" id="PF20736"/>
    </source>
</evidence>
<feature type="domain" description="Glycoside hydrolase GH146 substrate-binding" evidence="3">
    <location>
        <begin position="639"/>
        <end position="767"/>
    </location>
</feature>
<dbReference type="Pfam" id="PF20620">
    <property type="entry name" value="DUF6805"/>
    <property type="match status" value="1"/>
</dbReference>
<evidence type="ECO:0000259" key="2">
    <source>
        <dbReference type="Pfam" id="PF16375"/>
    </source>
</evidence>
<dbReference type="Pfam" id="PF20736">
    <property type="entry name" value="Glyco_hydro127M"/>
    <property type="match status" value="1"/>
</dbReference>
<dbReference type="InterPro" id="IPR046544">
    <property type="entry name" value="GH146_SB_dom"/>
</dbReference>
<dbReference type="GO" id="GO:0016787">
    <property type="term" value="F:hydrolase activity"/>
    <property type="evidence" value="ECO:0007669"/>
    <property type="project" value="UniProtKB-KW"/>
</dbReference>
<comment type="caution">
    <text evidence="5">The sequence shown here is derived from an EMBL/GenBank/DDBJ whole genome shotgun (WGS) entry which is preliminary data.</text>
</comment>
<keyword evidence="6" id="KW-1185">Reference proteome</keyword>
<organism evidence="5 6">
    <name type="scientific">Sphingobacterium olei</name>
    <dbReference type="NCBI Taxonomy" id="2571155"/>
    <lineage>
        <taxon>Bacteria</taxon>
        <taxon>Pseudomonadati</taxon>
        <taxon>Bacteroidota</taxon>
        <taxon>Sphingobacteriia</taxon>
        <taxon>Sphingobacteriales</taxon>
        <taxon>Sphingobacteriaceae</taxon>
        <taxon>Sphingobacterium</taxon>
    </lineage>
</organism>
<evidence type="ECO:0000313" key="5">
    <source>
        <dbReference type="EMBL" id="TJZ52456.1"/>
    </source>
</evidence>
<evidence type="ECO:0000259" key="3">
    <source>
        <dbReference type="Pfam" id="PF20620"/>
    </source>
</evidence>
<dbReference type="PANTHER" id="PTHR31151:SF0">
    <property type="entry name" value="PROLINE-TRNA LIGASE (DUF1680)"/>
    <property type="match status" value="1"/>
</dbReference>
<dbReference type="GO" id="GO:0005975">
    <property type="term" value="P:carbohydrate metabolic process"/>
    <property type="evidence" value="ECO:0007669"/>
    <property type="project" value="InterPro"/>
</dbReference>
<feature type="domain" description="DUF4986" evidence="2">
    <location>
        <begin position="546"/>
        <end position="625"/>
    </location>
</feature>
<reference evidence="5 6" key="1">
    <citation type="submission" date="2019-04" db="EMBL/GenBank/DDBJ databases">
        <title>Sphingobacterium olei sp. nov., isolated from oil-contaminated soil.</title>
        <authorList>
            <person name="Liu B."/>
        </authorList>
    </citation>
    <scope>NUCLEOTIDE SEQUENCE [LARGE SCALE GENOMIC DNA]</scope>
    <source>
        <strain evidence="5 6">HAL-9</strain>
    </source>
</reference>
<dbReference type="AlphaFoldDB" id="A0A4U0NEI5"/>